<dbReference type="Pfam" id="PF05721">
    <property type="entry name" value="PhyH"/>
    <property type="match status" value="1"/>
</dbReference>
<keyword evidence="1" id="KW-0479">Metal-binding</keyword>
<proteinExistence type="predicted"/>
<dbReference type="GO" id="GO:0051213">
    <property type="term" value="F:dioxygenase activity"/>
    <property type="evidence" value="ECO:0007669"/>
    <property type="project" value="UniProtKB-KW"/>
</dbReference>
<evidence type="ECO:0000313" key="6">
    <source>
        <dbReference type="Proteomes" id="UP001595851"/>
    </source>
</evidence>
<dbReference type="Proteomes" id="UP001595851">
    <property type="component" value="Unassembled WGS sequence"/>
</dbReference>
<sequence>MTLTTLTPDATVDDLYQVIQRDGGVIVKDFIDAATLAALKADITPALDKASWGSHEFTGVRTRRLGALFKHTQHVADIALHPLYHEVAERFLILPTAVWSGESQDELPSNLQIGMTQAIDIYPGEGAQPLHRDDSVWHWRHPEGGRQARVQIMVAVTDFTADNGGTRVIPGSHKWDDERAPRPEETVPTEMTAGSALIWIGATYHGGGSNSSDAPRMGITMSLDLGFLRQEENHYLALPRETVKALPEPVQRLLGYEAAPPFVGWVEVDGVMSEPIVLLADTPAVPASS</sequence>
<feature type="compositionally biased region" description="Basic and acidic residues" evidence="4">
    <location>
        <begin position="173"/>
        <end position="185"/>
    </location>
</feature>
<keyword evidence="2" id="KW-0560">Oxidoreductase</keyword>
<dbReference type="PANTHER" id="PTHR20883:SF19">
    <property type="entry name" value="MULTIFUNCTIONAL DIOXYGENASE AUSE"/>
    <property type="match status" value="1"/>
</dbReference>
<gene>
    <name evidence="5" type="ORF">ACFOY2_52915</name>
</gene>
<dbReference type="SUPFAM" id="SSF51197">
    <property type="entry name" value="Clavaminate synthase-like"/>
    <property type="match status" value="1"/>
</dbReference>
<reference evidence="6" key="1">
    <citation type="journal article" date="2019" name="Int. J. Syst. Evol. Microbiol.">
        <title>The Global Catalogue of Microorganisms (GCM) 10K type strain sequencing project: providing services to taxonomists for standard genome sequencing and annotation.</title>
        <authorList>
            <consortium name="The Broad Institute Genomics Platform"/>
            <consortium name="The Broad Institute Genome Sequencing Center for Infectious Disease"/>
            <person name="Wu L."/>
            <person name="Ma J."/>
        </authorList>
    </citation>
    <scope>NUCLEOTIDE SEQUENCE [LARGE SCALE GENOMIC DNA]</scope>
    <source>
        <strain evidence="6">TBRC 1276</strain>
    </source>
</reference>
<evidence type="ECO:0000313" key="5">
    <source>
        <dbReference type="EMBL" id="MFC4015998.1"/>
    </source>
</evidence>
<feature type="region of interest" description="Disordered" evidence="4">
    <location>
        <begin position="167"/>
        <end position="188"/>
    </location>
</feature>
<comment type="caution">
    <text evidence="5">The sequence shown here is derived from an EMBL/GenBank/DDBJ whole genome shotgun (WGS) entry which is preliminary data.</text>
</comment>
<evidence type="ECO:0000256" key="1">
    <source>
        <dbReference type="ARBA" id="ARBA00022723"/>
    </source>
</evidence>
<keyword evidence="3" id="KW-0408">Iron</keyword>
<organism evidence="5 6">
    <name type="scientific">Nonomuraea purpurea</name>
    <dbReference type="NCBI Taxonomy" id="1849276"/>
    <lineage>
        <taxon>Bacteria</taxon>
        <taxon>Bacillati</taxon>
        <taxon>Actinomycetota</taxon>
        <taxon>Actinomycetes</taxon>
        <taxon>Streptosporangiales</taxon>
        <taxon>Streptosporangiaceae</taxon>
        <taxon>Nonomuraea</taxon>
    </lineage>
</organism>
<keyword evidence="5" id="KW-0223">Dioxygenase</keyword>
<protein>
    <submittedName>
        <fullName evidence="5">Phytanoyl-CoA dioxygenase family protein</fullName>
    </submittedName>
</protein>
<evidence type="ECO:0000256" key="2">
    <source>
        <dbReference type="ARBA" id="ARBA00023002"/>
    </source>
</evidence>
<dbReference type="PANTHER" id="PTHR20883">
    <property type="entry name" value="PHYTANOYL-COA DIOXYGENASE DOMAIN CONTAINING 1"/>
    <property type="match status" value="1"/>
</dbReference>
<dbReference type="EMBL" id="JBHSBI010000054">
    <property type="protein sequence ID" value="MFC4015998.1"/>
    <property type="molecule type" value="Genomic_DNA"/>
</dbReference>
<evidence type="ECO:0000256" key="4">
    <source>
        <dbReference type="SAM" id="MobiDB-lite"/>
    </source>
</evidence>
<evidence type="ECO:0000256" key="3">
    <source>
        <dbReference type="ARBA" id="ARBA00023004"/>
    </source>
</evidence>
<dbReference type="Gene3D" id="2.60.120.620">
    <property type="entry name" value="q2cbj1_9rhob like domain"/>
    <property type="match status" value="1"/>
</dbReference>
<accession>A0ABV8GTD0</accession>
<dbReference type="InterPro" id="IPR008775">
    <property type="entry name" value="Phytyl_CoA_dOase-like"/>
</dbReference>
<keyword evidence="6" id="KW-1185">Reference proteome</keyword>
<dbReference type="RefSeq" id="WP_379535795.1">
    <property type="nucleotide sequence ID" value="NZ_JBHSBI010000054.1"/>
</dbReference>
<name>A0ABV8GTD0_9ACTN</name>